<dbReference type="EMBL" id="WRPP01000008">
    <property type="protein sequence ID" value="MVU82272.1"/>
    <property type="molecule type" value="Genomic_DNA"/>
</dbReference>
<dbReference type="InterPro" id="IPR000801">
    <property type="entry name" value="Esterase-like"/>
</dbReference>
<dbReference type="InterPro" id="IPR050583">
    <property type="entry name" value="Mycobacterial_A85_antigen"/>
</dbReference>
<dbReference type="AlphaFoldDB" id="A0A7K1V737"/>
<dbReference type="Gene3D" id="3.40.50.1820">
    <property type="entry name" value="alpha/beta hydrolase"/>
    <property type="match status" value="1"/>
</dbReference>
<gene>
    <name evidence="3" type="ORF">GPX89_34175</name>
</gene>
<keyword evidence="2" id="KW-0812">Transmembrane</keyword>
<evidence type="ECO:0000256" key="1">
    <source>
        <dbReference type="SAM" id="MobiDB-lite"/>
    </source>
</evidence>
<dbReference type="Pfam" id="PF00756">
    <property type="entry name" value="Esterase"/>
    <property type="match status" value="1"/>
</dbReference>
<dbReference type="GO" id="GO:0016747">
    <property type="term" value="F:acyltransferase activity, transferring groups other than amino-acyl groups"/>
    <property type="evidence" value="ECO:0007669"/>
    <property type="project" value="TreeGrafter"/>
</dbReference>
<comment type="caution">
    <text evidence="3">The sequence shown here is derived from an EMBL/GenBank/DDBJ whole genome shotgun (WGS) entry which is preliminary data.</text>
</comment>
<proteinExistence type="predicted"/>
<keyword evidence="2" id="KW-0472">Membrane</keyword>
<evidence type="ECO:0000313" key="4">
    <source>
        <dbReference type="Proteomes" id="UP000466794"/>
    </source>
</evidence>
<keyword evidence="4" id="KW-1185">Reference proteome</keyword>
<sequence>MTRRDSSGPLRGPLDAHQQLHGPIEGSACSGNGATPLMGVSCTSLHGRGGLGREGGGRLDGIEADMTSTRGRRRWVAVGIALMATVFASMPGMAAAVEPVNSDAAAADGSHIDHVVRQDDRKSSVFVYSAAMNRTVELSVIRAADNSVPRPTLYLLNGAEDGVDGNGSEVSWETRTDVVDYLADQNVNVVNVLDGRYTYYTDWQSDDPMLGRNKWTTFLTRELPPVLDDALDASGRNAIVGVSMSATSALALAESAPDLYQSVGSFSGCAQTGTDPGRRFLQAVVVSGGGNPWNIWGFDGAPAWTANDPSTPANLEKLRGIDLHIAAGTGANPAGAGGGQVGASSTALESTVETCTRALQSGLEAVDIPAAFDYLSGGGHNWPSWQIDFHKAWPGIARSLGLR</sequence>
<protein>
    <submittedName>
        <fullName evidence="3">Esterase family protein</fullName>
    </submittedName>
</protein>
<reference evidence="3 4" key="1">
    <citation type="submission" date="2019-12" db="EMBL/GenBank/DDBJ databases">
        <title>Nocardia sp. nov. ET3-3 isolated from soil.</title>
        <authorList>
            <person name="Kanchanasin P."/>
            <person name="Tanasupawat S."/>
            <person name="Yuki M."/>
            <person name="Kudo T."/>
        </authorList>
    </citation>
    <scope>NUCLEOTIDE SEQUENCE [LARGE SCALE GENOMIC DNA]</scope>
    <source>
        <strain evidence="3 4">ET3-3</strain>
    </source>
</reference>
<dbReference type="PANTHER" id="PTHR48098">
    <property type="entry name" value="ENTEROCHELIN ESTERASE-RELATED"/>
    <property type="match status" value="1"/>
</dbReference>
<feature type="region of interest" description="Disordered" evidence="1">
    <location>
        <begin position="1"/>
        <end position="28"/>
    </location>
</feature>
<dbReference type="SUPFAM" id="SSF53474">
    <property type="entry name" value="alpha/beta-Hydrolases"/>
    <property type="match status" value="1"/>
</dbReference>
<dbReference type="Proteomes" id="UP000466794">
    <property type="component" value="Unassembled WGS sequence"/>
</dbReference>
<evidence type="ECO:0000256" key="2">
    <source>
        <dbReference type="SAM" id="Phobius"/>
    </source>
</evidence>
<keyword evidence="2" id="KW-1133">Transmembrane helix</keyword>
<feature type="transmembrane region" description="Helical" evidence="2">
    <location>
        <begin position="75"/>
        <end position="97"/>
    </location>
</feature>
<accession>A0A7K1V737</accession>
<dbReference type="PANTHER" id="PTHR48098:SF1">
    <property type="entry name" value="DIACYLGLYCEROL ACYLTRANSFERASE_MYCOLYLTRANSFERASE AG85A"/>
    <property type="match status" value="1"/>
</dbReference>
<organism evidence="3 4">
    <name type="scientific">Nocardia terrae</name>
    <dbReference type="NCBI Taxonomy" id="2675851"/>
    <lineage>
        <taxon>Bacteria</taxon>
        <taxon>Bacillati</taxon>
        <taxon>Actinomycetota</taxon>
        <taxon>Actinomycetes</taxon>
        <taxon>Mycobacteriales</taxon>
        <taxon>Nocardiaceae</taxon>
        <taxon>Nocardia</taxon>
    </lineage>
</organism>
<dbReference type="InterPro" id="IPR029058">
    <property type="entry name" value="AB_hydrolase_fold"/>
</dbReference>
<evidence type="ECO:0000313" key="3">
    <source>
        <dbReference type="EMBL" id="MVU82272.1"/>
    </source>
</evidence>
<name>A0A7K1V737_9NOCA</name>